<dbReference type="Proteomes" id="UP000828390">
    <property type="component" value="Unassembled WGS sequence"/>
</dbReference>
<sequence>MTMLAFKGSCFTLGYLTPKPLPTLSGQFSYHLEITVPQYQQVFNSHVSHVLYTWAVHCEIVV</sequence>
<comment type="caution">
    <text evidence="1">The sequence shown here is derived from an EMBL/GenBank/DDBJ whole genome shotgun (WGS) entry which is preliminary data.</text>
</comment>
<evidence type="ECO:0000313" key="1">
    <source>
        <dbReference type="EMBL" id="KAH3814094.1"/>
    </source>
</evidence>
<dbReference type="AlphaFoldDB" id="A0A9D4GEH1"/>
<organism evidence="1 2">
    <name type="scientific">Dreissena polymorpha</name>
    <name type="common">Zebra mussel</name>
    <name type="synonym">Mytilus polymorpha</name>
    <dbReference type="NCBI Taxonomy" id="45954"/>
    <lineage>
        <taxon>Eukaryota</taxon>
        <taxon>Metazoa</taxon>
        <taxon>Spiralia</taxon>
        <taxon>Lophotrochozoa</taxon>
        <taxon>Mollusca</taxon>
        <taxon>Bivalvia</taxon>
        <taxon>Autobranchia</taxon>
        <taxon>Heteroconchia</taxon>
        <taxon>Euheterodonta</taxon>
        <taxon>Imparidentia</taxon>
        <taxon>Neoheterodontei</taxon>
        <taxon>Myida</taxon>
        <taxon>Dreissenoidea</taxon>
        <taxon>Dreissenidae</taxon>
        <taxon>Dreissena</taxon>
    </lineage>
</organism>
<keyword evidence="2" id="KW-1185">Reference proteome</keyword>
<reference evidence="1" key="2">
    <citation type="submission" date="2020-11" db="EMBL/GenBank/DDBJ databases">
        <authorList>
            <person name="McCartney M.A."/>
            <person name="Auch B."/>
            <person name="Kono T."/>
            <person name="Mallez S."/>
            <person name="Becker A."/>
            <person name="Gohl D.M."/>
            <person name="Silverstein K.A.T."/>
            <person name="Koren S."/>
            <person name="Bechman K.B."/>
            <person name="Herman A."/>
            <person name="Abrahante J.E."/>
            <person name="Garbe J."/>
        </authorList>
    </citation>
    <scope>NUCLEOTIDE SEQUENCE</scope>
    <source>
        <strain evidence="1">Duluth1</strain>
        <tissue evidence="1">Whole animal</tissue>
    </source>
</reference>
<name>A0A9D4GEH1_DREPO</name>
<reference evidence="1" key="1">
    <citation type="journal article" date="2019" name="bioRxiv">
        <title>The Genome of the Zebra Mussel, Dreissena polymorpha: A Resource for Invasive Species Research.</title>
        <authorList>
            <person name="McCartney M.A."/>
            <person name="Auch B."/>
            <person name="Kono T."/>
            <person name="Mallez S."/>
            <person name="Zhang Y."/>
            <person name="Obille A."/>
            <person name="Becker A."/>
            <person name="Abrahante J.E."/>
            <person name="Garbe J."/>
            <person name="Badalamenti J.P."/>
            <person name="Herman A."/>
            <person name="Mangelson H."/>
            <person name="Liachko I."/>
            <person name="Sullivan S."/>
            <person name="Sone E.D."/>
            <person name="Koren S."/>
            <person name="Silverstein K.A.T."/>
            <person name="Beckman K.B."/>
            <person name="Gohl D.M."/>
        </authorList>
    </citation>
    <scope>NUCLEOTIDE SEQUENCE</scope>
    <source>
        <strain evidence="1">Duluth1</strain>
        <tissue evidence="1">Whole animal</tissue>
    </source>
</reference>
<gene>
    <name evidence="1" type="ORF">DPMN_142581</name>
</gene>
<dbReference type="EMBL" id="JAIWYP010000006">
    <property type="protein sequence ID" value="KAH3814094.1"/>
    <property type="molecule type" value="Genomic_DNA"/>
</dbReference>
<proteinExistence type="predicted"/>
<evidence type="ECO:0000313" key="2">
    <source>
        <dbReference type="Proteomes" id="UP000828390"/>
    </source>
</evidence>
<protein>
    <submittedName>
        <fullName evidence="1">Uncharacterized protein</fullName>
    </submittedName>
</protein>
<accession>A0A9D4GEH1</accession>